<dbReference type="PANTHER" id="PTHR30024:SF47">
    <property type="entry name" value="TAURINE-BINDING PERIPLASMIC PROTEIN"/>
    <property type="match status" value="1"/>
</dbReference>
<keyword evidence="3" id="KW-0732">Signal</keyword>
<dbReference type="AlphaFoldDB" id="A0A1N7MPM3"/>
<evidence type="ECO:0000256" key="1">
    <source>
        <dbReference type="ARBA" id="ARBA00004418"/>
    </source>
</evidence>
<dbReference type="STRING" id="80876.SAMN05421779_104263"/>
<evidence type="ECO:0000256" key="3">
    <source>
        <dbReference type="ARBA" id="ARBA00022729"/>
    </source>
</evidence>
<dbReference type="PANTHER" id="PTHR30024">
    <property type="entry name" value="ALIPHATIC SULFONATES-BINDING PROTEIN-RELATED"/>
    <property type="match status" value="1"/>
</dbReference>
<name>A0A1N7MPM3_9PROT</name>
<evidence type="ECO:0000256" key="2">
    <source>
        <dbReference type="ARBA" id="ARBA00010742"/>
    </source>
</evidence>
<dbReference type="OrthoDB" id="7374754at2"/>
<sequence length="340" mass="37656">MFFSYPLPGHLSRRSVLRHLAAAGGTAFTLPLAGCLEEPQPALRVATNQWLGYEPLYIAREQGLFTADQITLIEFTSASAIMRAMRNGNTEVAALTLDETLRLQADGLDLVVLWPADLSNGGDSLILHADHNLQPPWQHMRLGIEVGAVGHYFLYRLHQKLSLPRGLFDILPLPAGEHESAFLSGHVDAVITFEPMRSHLLRAGGIEAFSSRQLPGEIADVIVTTRHVAAQRLDDLRLLAQGWFAARTMLINQTPTVLEHLADRQKLTGSETRAALKGILWPDLHEALDLIRNPGEGLARTIEHLEDYLLETRVLKTRRGHGSLLDLDVSAHVLSEFTPR</sequence>
<evidence type="ECO:0000313" key="5">
    <source>
        <dbReference type="Proteomes" id="UP000185678"/>
    </source>
</evidence>
<dbReference type="SUPFAM" id="SSF53850">
    <property type="entry name" value="Periplasmic binding protein-like II"/>
    <property type="match status" value="1"/>
</dbReference>
<accession>A0A1N7MPM3</accession>
<protein>
    <submittedName>
        <fullName evidence="4">NitT/TauT family transport system substrate-binding protein</fullName>
    </submittedName>
</protein>
<proteinExistence type="inferred from homology"/>
<dbReference type="Proteomes" id="UP000185678">
    <property type="component" value="Unassembled WGS sequence"/>
</dbReference>
<keyword evidence="5" id="KW-1185">Reference proteome</keyword>
<organism evidence="4 5">
    <name type="scientific">Insolitispirillum peregrinum</name>
    <dbReference type="NCBI Taxonomy" id="80876"/>
    <lineage>
        <taxon>Bacteria</taxon>
        <taxon>Pseudomonadati</taxon>
        <taxon>Pseudomonadota</taxon>
        <taxon>Alphaproteobacteria</taxon>
        <taxon>Rhodospirillales</taxon>
        <taxon>Novispirillaceae</taxon>
        <taxon>Insolitispirillum</taxon>
    </lineage>
</organism>
<comment type="similarity">
    <text evidence="2">Belongs to the bacterial solute-binding protein SsuA/TauA family.</text>
</comment>
<dbReference type="GO" id="GO:0042597">
    <property type="term" value="C:periplasmic space"/>
    <property type="evidence" value="ECO:0007669"/>
    <property type="project" value="UniProtKB-SubCell"/>
</dbReference>
<reference evidence="4 5" key="1">
    <citation type="submission" date="2017-01" db="EMBL/GenBank/DDBJ databases">
        <authorList>
            <person name="Mah S.A."/>
            <person name="Swanson W.J."/>
            <person name="Moy G.W."/>
            <person name="Vacquier V.D."/>
        </authorList>
    </citation>
    <scope>NUCLEOTIDE SEQUENCE [LARGE SCALE GENOMIC DNA]</scope>
    <source>
        <strain evidence="4 5">DSM 11589</strain>
    </source>
</reference>
<dbReference type="Gene3D" id="3.40.190.10">
    <property type="entry name" value="Periplasmic binding protein-like II"/>
    <property type="match status" value="2"/>
</dbReference>
<gene>
    <name evidence="4" type="ORF">SAMN05421779_104263</name>
</gene>
<dbReference type="RefSeq" id="WP_076400699.1">
    <property type="nucleotide sequence ID" value="NZ_FTOA01000004.1"/>
</dbReference>
<evidence type="ECO:0000313" key="4">
    <source>
        <dbReference type="EMBL" id="SIS88057.1"/>
    </source>
</evidence>
<comment type="subcellular location">
    <subcellularLocation>
        <location evidence="1">Periplasm</location>
    </subcellularLocation>
</comment>
<dbReference type="EMBL" id="FTOA01000004">
    <property type="protein sequence ID" value="SIS88057.1"/>
    <property type="molecule type" value="Genomic_DNA"/>
</dbReference>
<dbReference type="Pfam" id="PF13379">
    <property type="entry name" value="NMT1_2"/>
    <property type="match status" value="1"/>
</dbReference>